<evidence type="ECO:0000313" key="10">
    <source>
        <dbReference type="EMBL" id="SFI11219.1"/>
    </source>
</evidence>
<name>A0A1I3FJ52_9RHOB</name>
<evidence type="ECO:0000256" key="3">
    <source>
        <dbReference type="ARBA" id="ARBA00022781"/>
    </source>
</evidence>
<keyword evidence="2 8" id="KW-0813">Transport</keyword>
<dbReference type="SUPFAM" id="SSF47928">
    <property type="entry name" value="N-terminal domain of the delta subunit of the F1F0-ATP synthase"/>
    <property type="match status" value="1"/>
</dbReference>
<organism evidence="10 11">
    <name type="scientific">Albimonas pacifica</name>
    <dbReference type="NCBI Taxonomy" id="1114924"/>
    <lineage>
        <taxon>Bacteria</taxon>
        <taxon>Pseudomonadati</taxon>
        <taxon>Pseudomonadota</taxon>
        <taxon>Alphaproteobacteria</taxon>
        <taxon>Rhodobacterales</taxon>
        <taxon>Paracoccaceae</taxon>
        <taxon>Albimonas</taxon>
    </lineage>
</organism>
<dbReference type="Gene3D" id="1.10.520.20">
    <property type="entry name" value="N-terminal domain of the delta subunit of the F1F0-ATP synthase"/>
    <property type="match status" value="1"/>
</dbReference>
<dbReference type="NCBIfam" id="NF004402">
    <property type="entry name" value="PRK05758.2-2"/>
    <property type="match status" value="1"/>
</dbReference>
<keyword evidence="7 8" id="KW-0066">ATP synthesis</keyword>
<keyword evidence="4 8" id="KW-0406">Ion transport</keyword>
<keyword evidence="11" id="KW-1185">Reference proteome</keyword>
<dbReference type="InterPro" id="IPR000711">
    <property type="entry name" value="ATPase_OSCP/dsu"/>
</dbReference>
<comment type="similarity">
    <text evidence="8">Belongs to the ATPase delta chain family.</text>
</comment>
<accession>A0A1I3FJ52</accession>
<evidence type="ECO:0000256" key="6">
    <source>
        <dbReference type="ARBA" id="ARBA00023196"/>
    </source>
</evidence>
<reference evidence="10 11" key="1">
    <citation type="submission" date="2016-10" db="EMBL/GenBank/DDBJ databases">
        <authorList>
            <person name="de Groot N.N."/>
        </authorList>
    </citation>
    <scope>NUCLEOTIDE SEQUENCE [LARGE SCALE GENOMIC DNA]</scope>
    <source>
        <strain evidence="10 11">CGMCC 1.11030</strain>
    </source>
</reference>
<comment type="function">
    <text evidence="8">This protein is part of the stalk that links CF(0) to CF(1). It either transmits conformational changes from CF(0) to CF(1) or is implicated in proton conduction.</text>
</comment>
<gene>
    <name evidence="8" type="primary">atpH</name>
    <name evidence="10" type="ORF">SAMN05216258_104318</name>
</gene>
<keyword evidence="3 8" id="KW-0375">Hydrogen ion transport</keyword>
<dbReference type="HAMAP" id="MF_01416">
    <property type="entry name" value="ATP_synth_delta_bact"/>
    <property type="match status" value="1"/>
</dbReference>
<dbReference type="GO" id="GO:0045259">
    <property type="term" value="C:proton-transporting ATP synthase complex"/>
    <property type="evidence" value="ECO:0007669"/>
    <property type="project" value="UniProtKB-KW"/>
</dbReference>
<comment type="function">
    <text evidence="8">F(1)F(0) ATP synthase produces ATP from ADP in the presence of a proton or sodium gradient. F-type ATPases consist of two structural domains, F(1) containing the extramembraneous catalytic core and F(0) containing the membrane proton channel, linked together by a central stalk and a peripheral stalk. During catalysis, ATP synthesis in the catalytic domain of F(1) is coupled via a rotary mechanism of the central stalk subunits to proton translocation.</text>
</comment>
<comment type="subcellular location">
    <subcellularLocation>
        <location evidence="8">Cell membrane</location>
        <topology evidence="8">Peripheral membrane protein</topology>
    </subcellularLocation>
    <subcellularLocation>
        <location evidence="1">Membrane</location>
    </subcellularLocation>
</comment>
<dbReference type="GO" id="GO:0005886">
    <property type="term" value="C:plasma membrane"/>
    <property type="evidence" value="ECO:0007669"/>
    <property type="project" value="UniProtKB-SubCell"/>
</dbReference>
<dbReference type="Proteomes" id="UP000199377">
    <property type="component" value="Unassembled WGS sequence"/>
</dbReference>
<dbReference type="AlphaFoldDB" id="A0A1I3FJ52"/>
<dbReference type="GO" id="GO:0046933">
    <property type="term" value="F:proton-transporting ATP synthase activity, rotational mechanism"/>
    <property type="evidence" value="ECO:0007669"/>
    <property type="project" value="UniProtKB-UniRule"/>
</dbReference>
<dbReference type="NCBIfam" id="NF004406">
    <property type="entry name" value="PRK05758.3-2"/>
    <property type="match status" value="1"/>
</dbReference>
<dbReference type="PRINTS" id="PR00125">
    <property type="entry name" value="ATPASEDELTA"/>
</dbReference>
<keyword evidence="9" id="KW-0175">Coiled coil</keyword>
<evidence type="ECO:0000313" key="11">
    <source>
        <dbReference type="Proteomes" id="UP000199377"/>
    </source>
</evidence>
<dbReference type="InterPro" id="IPR026015">
    <property type="entry name" value="ATP_synth_OSCP/delta_N_sf"/>
</dbReference>
<dbReference type="PANTHER" id="PTHR11910">
    <property type="entry name" value="ATP SYNTHASE DELTA CHAIN"/>
    <property type="match status" value="1"/>
</dbReference>
<dbReference type="EMBL" id="FOQH01000004">
    <property type="protein sequence ID" value="SFI11219.1"/>
    <property type="molecule type" value="Genomic_DNA"/>
</dbReference>
<keyword evidence="6 8" id="KW-0139">CF(1)</keyword>
<evidence type="ECO:0000256" key="9">
    <source>
        <dbReference type="SAM" id="Coils"/>
    </source>
</evidence>
<evidence type="ECO:0000256" key="7">
    <source>
        <dbReference type="ARBA" id="ARBA00023310"/>
    </source>
</evidence>
<dbReference type="OrthoDB" id="9796185at2"/>
<evidence type="ECO:0000256" key="4">
    <source>
        <dbReference type="ARBA" id="ARBA00023065"/>
    </source>
</evidence>
<evidence type="ECO:0000256" key="2">
    <source>
        <dbReference type="ARBA" id="ARBA00022448"/>
    </source>
</evidence>
<dbReference type="Pfam" id="PF00213">
    <property type="entry name" value="OSCP"/>
    <property type="match status" value="1"/>
</dbReference>
<proteinExistence type="inferred from homology"/>
<protein>
    <recommendedName>
        <fullName evidence="8">ATP synthase subunit delta</fullName>
    </recommendedName>
    <alternativeName>
        <fullName evidence="8">ATP synthase F(1) sector subunit delta</fullName>
    </alternativeName>
    <alternativeName>
        <fullName evidence="8">F-type ATPase subunit delta</fullName>
        <shortName evidence="8">F-ATPase subunit delta</shortName>
    </alternativeName>
</protein>
<evidence type="ECO:0000256" key="1">
    <source>
        <dbReference type="ARBA" id="ARBA00004370"/>
    </source>
</evidence>
<dbReference type="STRING" id="1114924.SAMN05216258_104318"/>
<dbReference type="PROSITE" id="PS00389">
    <property type="entry name" value="ATPASE_DELTA"/>
    <property type="match status" value="1"/>
</dbReference>
<keyword evidence="5 8" id="KW-0472">Membrane</keyword>
<dbReference type="InterPro" id="IPR020781">
    <property type="entry name" value="ATPase_OSCP/d_CS"/>
</dbReference>
<dbReference type="RefSeq" id="WP_092859605.1">
    <property type="nucleotide sequence ID" value="NZ_FOQH01000004.1"/>
</dbReference>
<evidence type="ECO:0000256" key="5">
    <source>
        <dbReference type="ARBA" id="ARBA00023136"/>
    </source>
</evidence>
<keyword evidence="8" id="KW-1003">Cell membrane</keyword>
<dbReference type="NCBIfam" id="TIGR01145">
    <property type="entry name" value="ATP_synt_delta"/>
    <property type="match status" value="1"/>
</dbReference>
<sequence>MAVSATLTTGIAGRYATALLELAEEQGALEQVEADLKAVRQALNDSADLRTAVSSPLYKRDELAAAMAAVADALGVSAMTKNIIGLMAQKRRLFALGDVCDAYAARMAERRGELTAEVKVAAPLSDEQRASLADALKAAFGREVNLDETVDESLIGGLVVKVGSKLIDTSIRSKLAALQNAMREVG</sequence>
<evidence type="ECO:0000256" key="8">
    <source>
        <dbReference type="HAMAP-Rule" id="MF_01416"/>
    </source>
</evidence>
<feature type="coiled-coil region" evidence="9">
    <location>
        <begin position="15"/>
        <end position="49"/>
    </location>
</feature>